<evidence type="ECO:0000256" key="7">
    <source>
        <dbReference type="HAMAP-Rule" id="MF_00802"/>
    </source>
</evidence>
<dbReference type="SUPFAM" id="SSF81593">
    <property type="entry name" value="Nucleotidyltransferase substrate binding subunit/domain"/>
    <property type="match status" value="2"/>
</dbReference>
<dbReference type="EC" id="2.7.7.42" evidence="7"/>
<dbReference type="Gene3D" id="1.20.120.330">
    <property type="entry name" value="Nucleotidyltransferases domain 2"/>
    <property type="match status" value="2"/>
</dbReference>
<evidence type="ECO:0000259" key="9">
    <source>
        <dbReference type="Pfam" id="PF08335"/>
    </source>
</evidence>
<comment type="similarity">
    <text evidence="7">Belongs to the GlnE family.</text>
</comment>
<name>A0A2R4XIB0_9BURK</name>
<proteinExistence type="inferred from homology"/>
<dbReference type="InterPro" id="IPR023057">
    <property type="entry name" value="GlnE"/>
</dbReference>
<dbReference type="NCBIfam" id="NF008292">
    <property type="entry name" value="PRK11072.1"/>
    <property type="match status" value="1"/>
</dbReference>
<dbReference type="GO" id="GO:0047388">
    <property type="term" value="F:[glutamine synthetase]-adenylyl-L-tyrosine phosphorylase activity"/>
    <property type="evidence" value="ECO:0007669"/>
    <property type="project" value="UniProtKB-EC"/>
</dbReference>
<dbReference type="GO" id="GO:0008882">
    <property type="term" value="F:[glutamate-ammonia-ligase] adenylyltransferase activity"/>
    <property type="evidence" value="ECO:0007669"/>
    <property type="project" value="UniProtKB-UniRule"/>
</dbReference>
<dbReference type="CDD" id="cd05401">
    <property type="entry name" value="NT_GlnE_GlnD_like"/>
    <property type="match status" value="2"/>
</dbReference>
<dbReference type="EMBL" id="CP028901">
    <property type="protein sequence ID" value="AWB33531.1"/>
    <property type="molecule type" value="Genomic_DNA"/>
</dbReference>
<keyword evidence="4 7" id="KW-0067">ATP-binding</keyword>
<dbReference type="GO" id="GO:0005829">
    <property type="term" value="C:cytosol"/>
    <property type="evidence" value="ECO:0007669"/>
    <property type="project" value="TreeGrafter"/>
</dbReference>
<evidence type="ECO:0000313" key="10">
    <source>
        <dbReference type="EMBL" id="AWB33531.1"/>
    </source>
</evidence>
<keyword evidence="1 7" id="KW-0808">Transferase</keyword>
<dbReference type="GO" id="GO:0000287">
    <property type="term" value="F:magnesium ion binding"/>
    <property type="evidence" value="ECO:0007669"/>
    <property type="project" value="UniProtKB-UniRule"/>
</dbReference>
<evidence type="ECO:0000256" key="1">
    <source>
        <dbReference type="ARBA" id="ARBA00022679"/>
    </source>
</evidence>
<dbReference type="Pfam" id="PF08335">
    <property type="entry name" value="GlnD_UR_UTase"/>
    <property type="match status" value="2"/>
</dbReference>
<keyword evidence="3 7" id="KW-0547">Nucleotide-binding</keyword>
<keyword evidence="6 7" id="KW-0511">Multifunctional enzyme</keyword>
<protein>
    <recommendedName>
        <fullName evidence="7">Bifunctional glutamine synthetase adenylyltransferase/adenylyl-removing enzyme</fullName>
    </recommendedName>
    <alternativeName>
        <fullName evidence="7">ATP:glutamine synthetase adenylyltransferase</fullName>
    </alternativeName>
    <alternativeName>
        <fullName evidence="7">ATase</fullName>
    </alternativeName>
    <domain>
        <recommendedName>
            <fullName evidence="7">Glutamine synthetase adenylyl-L-tyrosine phosphorylase</fullName>
            <ecNumber evidence="7">2.7.7.89</ecNumber>
        </recommendedName>
        <alternativeName>
            <fullName evidence="7">Adenylyl removase</fullName>
            <shortName evidence="7">AR</shortName>
            <shortName evidence="7">AT-N</shortName>
        </alternativeName>
    </domain>
    <domain>
        <recommendedName>
            <fullName evidence="7">Glutamine synthetase adenylyl transferase</fullName>
            <ecNumber evidence="7">2.7.7.42</ecNumber>
        </recommendedName>
        <alternativeName>
            <fullName evidence="7">Adenylyl transferase</fullName>
            <shortName evidence="7">AT</shortName>
            <shortName evidence="7">AT-C</shortName>
        </alternativeName>
    </domain>
</protein>
<evidence type="ECO:0000256" key="2">
    <source>
        <dbReference type="ARBA" id="ARBA00022695"/>
    </source>
</evidence>
<dbReference type="OrthoDB" id="9759366at2"/>
<dbReference type="GO" id="GO:0005524">
    <property type="term" value="F:ATP binding"/>
    <property type="evidence" value="ECO:0007669"/>
    <property type="project" value="UniProtKB-UniRule"/>
</dbReference>
<evidence type="ECO:0000259" key="8">
    <source>
        <dbReference type="Pfam" id="PF03710"/>
    </source>
</evidence>
<sequence>MQTPLLQPALQWSGALSRRTLNDTDFMQWLQIHCEAPITDQRIRTWLEELGGQPMSEQALATPDCRRVLRKLRERVFYGVMVRDLAGLASLEEVTRAMTSLADLAIAQAYRSVMAQLCERHGHPVDPDTGRPQEMIIVGMGKLGGRELNVSSDIDLIMLYGEEGETSGSRPISHHEFYGKLTRMMMPILSEPDENGQVFRTDLRLRPDGDSGPLAWSLDAFEHYLFTQGREWERYAWLKGRVIEAQAFADSESTVTLQHVESMRLPFVYRKYFDFDALSALRDLRERIRQDWNRKASARTGVDAQHNIKLGDGGIREIEFVVQLTQLIRGGKMPALQKRGLLSALSAQVRSGVLPAQIAHSLKKAYVFLRQVEHALQYREDGQTHLLPSDEMSRASLAQALRMEPRAFEAQLAEHRRFVEATFRDAFRLAGLTGSHFAGHPLPDTDPLQENGADPAQAVNQVAEDDSLESMILLFGASSEQVQSRIDAFLDGHRIRSLSAHSRTRVDELLPLIINASLGTSAPQTTCFRLLDLIETIAQRSAYLALLVEFPATLVRVAMLMAASPWAAQYVIQHPVVLDSLIDWTSLMESIDFIRLRENLQADLDASMLPDGQPDVERQMNLMRDLQRQVSFQLLSQDLAGVLSVESLADNLSALADTLLEQALIRTWKLVLARARLPYRDPQFAIIAYGKLGGKELGYSSDLDLVFIYDDDNENAQELYTRLAGRLTSWLSTMTSSGRLYEVDMRLRPDGDAGLMAVSVESFEAYQLNNAWSWEHQALTRARFAAGDPVVGQQFEKIRERILTLTRDALDLATKVREMRQKISAGHPNRTELFDLKHDEGGMVDLEFVTQYLVLLHAHQHPELVPNLGNIALLRISGELGLIQSETAREAIEAYRVLRKRQHELRLQGQEKARVAPEELASVRLAVRTLWKEVLGN</sequence>
<evidence type="ECO:0000256" key="5">
    <source>
        <dbReference type="ARBA" id="ARBA00022842"/>
    </source>
</evidence>
<dbReference type="Gene3D" id="3.30.460.10">
    <property type="entry name" value="Beta Polymerase, domain 2"/>
    <property type="match status" value="2"/>
</dbReference>
<feature type="domain" description="PII-uridylyltransferase/Glutamine-synthetase adenylyltransferase" evidence="9">
    <location>
        <begin position="817"/>
        <end position="919"/>
    </location>
</feature>
<feature type="domain" description="Glutamate-ammonia ligase adenylyltransferase repeated" evidence="8">
    <location>
        <begin position="64"/>
        <end position="246"/>
    </location>
</feature>
<reference evidence="10 11" key="1">
    <citation type="submission" date="2018-04" db="EMBL/GenBank/DDBJ databases">
        <title>Bordetella sp. HZ20 isolated from seawater.</title>
        <authorList>
            <person name="Sun C."/>
        </authorList>
    </citation>
    <scope>NUCLEOTIDE SEQUENCE [LARGE SCALE GENOMIC DNA]</scope>
    <source>
        <strain evidence="10 11">HZ20</strain>
    </source>
</reference>
<feature type="region of interest" description="Adenylyl transferase" evidence="7">
    <location>
        <begin position="452"/>
        <end position="937"/>
    </location>
</feature>
<keyword evidence="11" id="KW-1185">Reference proteome</keyword>
<dbReference type="PANTHER" id="PTHR30621:SF0">
    <property type="entry name" value="BIFUNCTIONAL GLUTAMINE SYNTHETASE ADENYLYLTRANSFERASE_ADENYLYL-REMOVING ENZYME"/>
    <property type="match status" value="1"/>
</dbReference>
<comment type="catalytic activity">
    <reaction evidence="7">
        <text>[glutamine synthetase]-O(4)-(5'-adenylyl)-L-tyrosine + phosphate = [glutamine synthetase]-L-tyrosine + ADP</text>
        <dbReference type="Rhea" id="RHEA:43716"/>
        <dbReference type="Rhea" id="RHEA-COMP:10660"/>
        <dbReference type="Rhea" id="RHEA-COMP:10661"/>
        <dbReference type="ChEBI" id="CHEBI:43474"/>
        <dbReference type="ChEBI" id="CHEBI:46858"/>
        <dbReference type="ChEBI" id="CHEBI:83624"/>
        <dbReference type="ChEBI" id="CHEBI:456216"/>
        <dbReference type="EC" id="2.7.7.89"/>
    </reaction>
</comment>
<gene>
    <name evidence="7" type="primary">glnE</name>
    <name evidence="10" type="ORF">DBV39_07200</name>
</gene>
<evidence type="ECO:0000256" key="4">
    <source>
        <dbReference type="ARBA" id="ARBA00022840"/>
    </source>
</evidence>
<dbReference type="KEGG" id="boz:DBV39_07200"/>
<feature type="domain" description="PII-uridylyltransferase/Glutamine-synthetase adenylyltransferase" evidence="9">
    <location>
        <begin position="283"/>
        <end position="426"/>
    </location>
</feature>
<dbReference type="HAMAP" id="MF_00802">
    <property type="entry name" value="GlnE"/>
    <property type="match status" value="1"/>
</dbReference>
<evidence type="ECO:0000256" key="6">
    <source>
        <dbReference type="ARBA" id="ARBA00023268"/>
    </source>
</evidence>
<comment type="cofactor">
    <cofactor evidence="7">
        <name>Mg(2+)</name>
        <dbReference type="ChEBI" id="CHEBI:18420"/>
    </cofactor>
</comment>
<dbReference type="PANTHER" id="PTHR30621">
    <property type="entry name" value="GLUTAMINE SYNTHETASE ADENYLYLTRANSFERASE"/>
    <property type="match status" value="1"/>
</dbReference>
<dbReference type="Pfam" id="PF03710">
    <property type="entry name" value="GlnE"/>
    <property type="match status" value="2"/>
</dbReference>
<keyword evidence="10" id="KW-0436">Ligase</keyword>
<dbReference type="InterPro" id="IPR005190">
    <property type="entry name" value="GlnE_rpt_dom"/>
</dbReference>
<evidence type="ECO:0000313" key="11">
    <source>
        <dbReference type="Proteomes" id="UP000244571"/>
    </source>
</evidence>
<dbReference type="RefSeq" id="WP_108620960.1">
    <property type="nucleotide sequence ID" value="NZ_CP028901.1"/>
</dbReference>
<dbReference type="InterPro" id="IPR013546">
    <property type="entry name" value="PII_UdlTrfase/GS_AdlTrfase"/>
</dbReference>
<keyword evidence="5 7" id="KW-0460">Magnesium</keyword>
<feature type="region of interest" description="Adenylyl removase" evidence="7">
    <location>
        <begin position="1"/>
        <end position="442"/>
    </location>
</feature>
<dbReference type="GO" id="GO:0000820">
    <property type="term" value="P:regulation of glutamine family amino acid metabolic process"/>
    <property type="evidence" value="ECO:0007669"/>
    <property type="project" value="UniProtKB-UniRule"/>
</dbReference>
<keyword evidence="2 7" id="KW-0548">Nucleotidyltransferase</keyword>
<dbReference type="Proteomes" id="UP000244571">
    <property type="component" value="Chromosome"/>
</dbReference>
<evidence type="ECO:0000256" key="3">
    <source>
        <dbReference type="ARBA" id="ARBA00022741"/>
    </source>
</evidence>
<dbReference type="AlphaFoldDB" id="A0A2R4XIB0"/>
<accession>A0A2R4XIB0</accession>
<dbReference type="InterPro" id="IPR043519">
    <property type="entry name" value="NT_sf"/>
</dbReference>
<dbReference type="EC" id="2.7.7.89" evidence="7"/>
<dbReference type="GO" id="GO:0016874">
    <property type="term" value="F:ligase activity"/>
    <property type="evidence" value="ECO:0007669"/>
    <property type="project" value="UniProtKB-KW"/>
</dbReference>
<organism evidence="10 11">
    <name type="scientific">Orrella marina</name>
    <dbReference type="NCBI Taxonomy" id="2163011"/>
    <lineage>
        <taxon>Bacteria</taxon>
        <taxon>Pseudomonadati</taxon>
        <taxon>Pseudomonadota</taxon>
        <taxon>Betaproteobacteria</taxon>
        <taxon>Burkholderiales</taxon>
        <taxon>Alcaligenaceae</taxon>
        <taxon>Orrella</taxon>
    </lineage>
</organism>
<comment type="function">
    <text evidence="7">Involved in the regulation of glutamine synthetase GlnA, a key enzyme in the process to assimilate ammonia. When cellular nitrogen levels are high, the C-terminal adenylyl transferase (AT) inactivates GlnA by covalent transfer of an adenylyl group from ATP to specific tyrosine residue of GlnA, thus reducing its activity. Conversely, when nitrogen levels are low, the N-terminal adenylyl removase (AR) activates GlnA by removing the adenylyl group by phosphorolysis, increasing its activity. The regulatory region of GlnE binds the signal transduction protein PII (GlnB) which indicates the nitrogen status of the cell.</text>
</comment>
<dbReference type="Gene3D" id="1.20.120.1510">
    <property type="match status" value="1"/>
</dbReference>
<comment type="catalytic activity">
    <reaction evidence="7">
        <text>[glutamine synthetase]-L-tyrosine + ATP = [glutamine synthetase]-O(4)-(5'-adenylyl)-L-tyrosine + diphosphate</text>
        <dbReference type="Rhea" id="RHEA:18589"/>
        <dbReference type="Rhea" id="RHEA-COMP:10660"/>
        <dbReference type="Rhea" id="RHEA-COMP:10661"/>
        <dbReference type="ChEBI" id="CHEBI:30616"/>
        <dbReference type="ChEBI" id="CHEBI:33019"/>
        <dbReference type="ChEBI" id="CHEBI:46858"/>
        <dbReference type="ChEBI" id="CHEBI:83624"/>
        <dbReference type="EC" id="2.7.7.42"/>
    </reaction>
</comment>
<dbReference type="SUPFAM" id="SSF81301">
    <property type="entry name" value="Nucleotidyltransferase"/>
    <property type="match status" value="2"/>
</dbReference>
<feature type="domain" description="Glutamate-ammonia ligase adenylyltransferase repeated" evidence="8">
    <location>
        <begin position="556"/>
        <end position="797"/>
    </location>
</feature>